<accession>A0AAE1CMJ3</accession>
<evidence type="ECO:0000256" key="5">
    <source>
        <dbReference type="ARBA" id="ARBA00022734"/>
    </source>
</evidence>
<dbReference type="SMART" id="SM00607">
    <property type="entry name" value="FTP"/>
    <property type="match status" value="1"/>
</dbReference>
<evidence type="ECO:0000313" key="9">
    <source>
        <dbReference type="EMBL" id="KAK3715198.1"/>
    </source>
</evidence>
<gene>
    <name evidence="9" type="ORF">RRG08_040047</name>
</gene>
<keyword evidence="5" id="KW-0430">Lectin</keyword>
<dbReference type="GO" id="GO:0046872">
    <property type="term" value="F:metal ion binding"/>
    <property type="evidence" value="ECO:0007669"/>
    <property type="project" value="UniProtKB-KW"/>
</dbReference>
<evidence type="ECO:0000256" key="2">
    <source>
        <dbReference type="ARBA" id="ARBA00010147"/>
    </source>
</evidence>
<keyword evidence="4" id="KW-0479">Metal-binding</keyword>
<dbReference type="Gene3D" id="2.60.120.260">
    <property type="entry name" value="Galactose-binding domain-like"/>
    <property type="match status" value="1"/>
</dbReference>
<feature type="domain" description="Fucolectin tachylectin-4 pentraxin-1" evidence="8">
    <location>
        <begin position="46"/>
        <end position="205"/>
    </location>
</feature>
<dbReference type="InterPro" id="IPR051941">
    <property type="entry name" value="BG_Antigen-Binding_Lectin"/>
</dbReference>
<dbReference type="GO" id="GO:0010185">
    <property type="term" value="P:regulation of cellular defense response"/>
    <property type="evidence" value="ECO:0007669"/>
    <property type="project" value="UniProtKB-ARBA"/>
</dbReference>
<dbReference type="InterPro" id="IPR003609">
    <property type="entry name" value="Pan_app"/>
</dbReference>
<dbReference type="Pfam" id="PF00024">
    <property type="entry name" value="PAN_1"/>
    <property type="match status" value="1"/>
</dbReference>
<dbReference type="InterPro" id="IPR008979">
    <property type="entry name" value="Galactose-bd-like_sf"/>
</dbReference>
<organism evidence="9 10">
    <name type="scientific">Elysia crispata</name>
    <name type="common">lettuce slug</name>
    <dbReference type="NCBI Taxonomy" id="231223"/>
    <lineage>
        <taxon>Eukaryota</taxon>
        <taxon>Metazoa</taxon>
        <taxon>Spiralia</taxon>
        <taxon>Lophotrochozoa</taxon>
        <taxon>Mollusca</taxon>
        <taxon>Gastropoda</taxon>
        <taxon>Heterobranchia</taxon>
        <taxon>Euthyneura</taxon>
        <taxon>Panpulmonata</taxon>
        <taxon>Sacoglossa</taxon>
        <taxon>Placobranchoidea</taxon>
        <taxon>Plakobranchidae</taxon>
        <taxon>Elysia</taxon>
    </lineage>
</organism>
<dbReference type="Pfam" id="PF22633">
    <property type="entry name" value="F5_F8_type_C_2"/>
    <property type="match status" value="1"/>
</dbReference>
<evidence type="ECO:0000256" key="7">
    <source>
        <dbReference type="ARBA" id="ARBA00023157"/>
    </source>
</evidence>
<keyword evidence="10" id="KW-1185">Reference proteome</keyword>
<keyword evidence="6" id="KW-0106">Calcium</keyword>
<evidence type="ECO:0000256" key="4">
    <source>
        <dbReference type="ARBA" id="ARBA00022723"/>
    </source>
</evidence>
<dbReference type="GO" id="GO:0042806">
    <property type="term" value="F:fucose binding"/>
    <property type="evidence" value="ECO:0007669"/>
    <property type="project" value="UniProtKB-ARBA"/>
</dbReference>
<dbReference type="PANTHER" id="PTHR45713">
    <property type="entry name" value="FTP DOMAIN-CONTAINING PROTEIN"/>
    <property type="match status" value="1"/>
</dbReference>
<proteinExistence type="inferred from homology"/>
<dbReference type="Proteomes" id="UP001283361">
    <property type="component" value="Unassembled WGS sequence"/>
</dbReference>
<dbReference type="AlphaFoldDB" id="A0AAE1CMJ3"/>
<dbReference type="EMBL" id="JAWDGP010007517">
    <property type="protein sequence ID" value="KAK3715198.1"/>
    <property type="molecule type" value="Genomic_DNA"/>
</dbReference>
<comment type="subunit">
    <text evidence="3">Homotrimer.</text>
</comment>
<evidence type="ECO:0000256" key="6">
    <source>
        <dbReference type="ARBA" id="ARBA00022837"/>
    </source>
</evidence>
<evidence type="ECO:0000259" key="8">
    <source>
        <dbReference type="SMART" id="SM00607"/>
    </source>
</evidence>
<dbReference type="InterPro" id="IPR006585">
    <property type="entry name" value="FTP1"/>
</dbReference>
<protein>
    <recommendedName>
        <fullName evidence="8">Fucolectin tachylectin-4 pentraxin-1 domain-containing protein</fullName>
    </recommendedName>
</protein>
<sequence>MNGKLIVEPGAQTVTMVSERYTSIMVIGLWFGIMDIAIETIQGQTLTNVALKKPTLGDSMYYDTSISQPRYAVDGRTLTDVWHYTCFHSSDYYWMYNPNWWIVDLLQEYSIREVKITNRNIYSDRLKNFTVDIFSGSQDPRMLPSWPTNYGTVCLHQNDPLGSSETRTLPCDSPTHGRYLRVVKYSTSSLVMCEVQVMVETPPVVIPQVATLKDRGVSLTGTTVAAANSRVACATKCSITSDCNLAQWNSNDNSCIIFTYSPFTGPSTLCGSLTTLSGSDVIVFGSQGHELC</sequence>
<comment type="similarity">
    <text evidence="2">Belongs to the fucolectin family.</text>
</comment>
<comment type="function">
    <text evidence="1">Acts as a defensive agent. Recognizes blood group fucosylated oligosaccharides including A, B, H and Lewis B-type antigens. Does not recognize Lewis A antigen and has low affinity for monovalent haptens.</text>
</comment>
<evidence type="ECO:0000313" key="10">
    <source>
        <dbReference type="Proteomes" id="UP001283361"/>
    </source>
</evidence>
<evidence type="ECO:0000256" key="3">
    <source>
        <dbReference type="ARBA" id="ARBA00011233"/>
    </source>
</evidence>
<dbReference type="SUPFAM" id="SSF49785">
    <property type="entry name" value="Galactose-binding domain-like"/>
    <property type="match status" value="1"/>
</dbReference>
<name>A0AAE1CMJ3_9GAST</name>
<keyword evidence="7" id="KW-1015">Disulfide bond</keyword>
<dbReference type="GO" id="GO:0001868">
    <property type="term" value="P:regulation of complement activation, lectin pathway"/>
    <property type="evidence" value="ECO:0007669"/>
    <property type="project" value="UniProtKB-ARBA"/>
</dbReference>
<reference evidence="9" key="1">
    <citation type="journal article" date="2023" name="G3 (Bethesda)">
        <title>A reference genome for the long-term kleptoplast-retaining sea slug Elysia crispata morphotype clarki.</title>
        <authorList>
            <person name="Eastman K.E."/>
            <person name="Pendleton A.L."/>
            <person name="Shaikh M.A."/>
            <person name="Suttiyut T."/>
            <person name="Ogas R."/>
            <person name="Tomko P."/>
            <person name="Gavelis G."/>
            <person name="Widhalm J.R."/>
            <person name="Wisecaver J.H."/>
        </authorList>
    </citation>
    <scope>NUCLEOTIDE SEQUENCE</scope>
    <source>
        <strain evidence="9">ECLA1</strain>
    </source>
</reference>
<evidence type="ECO:0000256" key="1">
    <source>
        <dbReference type="ARBA" id="ARBA00002219"/>
    </source>
</evidence>
<comment type="caution">
    <text evidence="9">The sequence shown here is derived from an EMBL/GenBank/DDBJ whole genome shotgun (WGS) entry which is preliminary data.</text>
</comment>
<dbReference type="PANTHER" id="PTHR45713:SF6">
    <property type="entry name" value="F5_8 TYPE C DOMAIN-CONTAINING PROTEIN"/>
    <property type="match status" value="1"/>
</dbReference>